<evidence type="ECO:0008006" key="4">
    <source>
        <dbReference type="Google" id="ProtNLM"/>
    </source>
</evidence>
<dbReference type="NCBIfam" id="TIGR02532">
    <property type="entry name" value="IV_pilin_GFxxxE"/>
    <property type="match status" value="1"/>
</dbReference>
<name>A0A1F5CCT7_9BACT</name>
<keyword evidence="1" id="KW-1133">Transmembrane helix</keyword>
<protein>
    <recommendedName>
        <fullName evidence="4">Carboxypeptidase regulatory-like domain-containing protein</fullName>
    </recommendedName>
</protein>
<keyword evidence="1" id="KW-0812">Transmembrane</keyword>
<dbReference type="EMBL" id="MEYV01000003">
    <property type="protein sequence ID" value="OGD40679.1"/>
    <property type="molecule type" value="Genomic_DNA"/>
</dbReference>
<evidence type="ECO:0000256" key="1">
    <source>
        <dbReference type="SAM" id="Phobius"/>
    </source>
</evidence>
<accession>A0A1F5CCT7</accession>
<proteinExistence type="predicted"/>
<organism evidence="2 3">
    <name type="scientific">Candidatus Azambacteria bacterium RIFCSPLOWO2_02_FULL_44_14</name>
    <dbReference type="NCBI Taxonomy" id="1797306"/>
    <lineage>
        <taxon>Bacteria</taxon>
        <taxon>Candidatus Azamiibacteriota</taxon>
    </lineage>
</organism>
<comment type="caution">
    <text evidence="2">The sequence shown here is derived from an EMBL/GenBank/DDBJ whole genome shotgun (WGS) entry which is preliminary data.</text>
</comment>
<dbReference type="InterPro" id="IPR012902">
    <property type="entry name" value="N_methyl_site"/>
</dbReference>
<feature type="transmembrane region" description="Helical" evidence="1">
    <location>
        <begin position="12"/>
        <end position="36"/>
    </location>
</feature>
<dbReference type="PROSITE" id="PS00409">
    <property type="entry name" value="PROKAR_NTER_METHYL"/>
    <property type="match status" value="1"/>
</dbReference>
<reference evidence="2 3" key="1">
    <citation type="journal article" date="2016" name="Nat. Commun.">
        <title>Thousands of microbial genomes shed light on interconnected biogeochemical processes in an aquifer system.</title>
        <authorList>
            <person name="Anantharaman K."/>
            <person name="Brown C.T."/>
            <person name="Hug L.A."/>
            <person name="Sharon I."/>
            <person name="Castelle C.J."/>
            <person name="Probst A.J."/>
            <person name="Thomas B.C."/>
            <person name="Singh A."/>
            <person name="Wilkins M.J."/>
            <person name="Karaoz U."/>
            <person name="Brodie E.L."/>
            <person name="Williams K.H."/>
            <person name="Hubbard S.S."/>
            <person name="Banfield J.F."/>
        </authorList>
    </citation>
    <scope>NUCLEOTIDE SEQUENCE [LARGE SCALE GENOMIC DNA]</scope>
</reference>
<dbReference type="Proteomes" id="UP000177197">
    <property type="component" value="Unassembled WGS sequence"/>
</dbReference>
<evidence type="ECO:0000313" key="2">
    <source>
        <dbReference type="EMBL" id="OGD40679.1"/>
    </source>
</evidence>
<evidence type="ECO:0000313" key="3">
    <source>
        <dbReference type="Proteomes" id="UP000177197"/>
    </source>
</evidence>
<dbReference type="SUPFAM" id="SSF49464">
    <property type="entry name" value="Carboxypeptidase regulatory domain-like"/>
    <property type="match status" value="1"/>
</dbReference>
<gene>
    <name evidence="2" type="ORF">A3I30_00600</name>
</gene>
<dbReference type="AlphaFoldDB" id="A0A1F5CCT7"/>
<keyword evidence="1" id="KW-0472">Membrane</keyword>
<dbReference type="InterPro" id="IPR008969">
    <property type="entry name" value="CarboxyPept-like_regulatory"/>
</dbReference>
<sequence length="587" mass="63659">MKIFKTKGFTLIETIVTIGVFAIISVSILAAFFNVFDIITAFQLNSAALEVLDTELEIIRNMRYGDVGTVGGSPAGLIESERTIIYGGTPFLVKTTTRNIDDSFDGVIGGVPNDTAPADYKLVEFEISCPSCSRFSTLAVTTTISPKNLEFTTNNGALFINVFDAFGVPVSKANVSVANSSVNPPININDITDINGRLQFVDIATSTLSYAVTVSKNGYSQDKTYPIGDIQNPNPLKPHATVAALQVTQISFAVDIVSAFNFKTQDMFCRPVGDIDFKQTGAKLIGSSPDVLKYSVTSVTDSQGDKSINNLEWDTYNFQNLDTAYEIGGMAPLAPMVVNPGGSYQLKWLMETKTPLSLLISVLDASGASINDASVSLSKTGFNKTQISGTKVFTATDWSGASYDSQSGNIEDANPIGELKLKNQGGRYATSTEWLVSSTVDFGATNTMFFNLDFNPLIQPPQTGPDSLKIQIATNNDNATWNFLGPDGTQGTYYTVSAAPINFIHNNNRYLRYKVFFKTENENFTPALEDISFNFRSSCVISGQAFFSGLASGTYSLTIQKSGYQNFSDANVSVSDNWRELRVTLQP</sequence>